<dbReference type="GO" id="GO:0006355">
    <property type="term" value="P:regulation of DNA-templated transcription"/>
    <property type="evidence" value="ECO:0007669"/>
    <property type="project" value="InterPro"/>
</dbReference>
<sequence>MMASLCSPIRIMLVDRHPTILWGLEQLIMSQFPRMEVAGSAVSAVDAVYKARSLQPDLVLLDLELGESNALEIIPQLLNVTGARLLIVTQIRDSMILDEAILQGACGIVCKESSLDVLVQAIDKVCVGQVWLNRAATSRVLQKLRERNGLANTLAKSFDCLTQKEWKVLEAIMGNCGAANRALASRLGISEYTLREHLTSLFRKMGVESRVKLYLYVLEHGLGNRAALSRGSGIGPL</sequence>
<dbReference type="InterPro" id="IPR011006">
    <property type="entry name" value="CheY-like_superfamily"/>
</dbReference>
<dbReference type="SUPFAM" id="SSF46894">
    <property type="entry name" value="C-terminal effector domain of the bipartite response regulators"/>
    <property type="match status" value="1"/>
</dbReference>
<dbReference type="CDD" id="cd06170">
    <property type="entry name" value="LuxR_C_like"/>
    <property type="match status" value="1"/>
</dbReference>
<dbReference type="Pfam" id="PF00072">
    <property type="entry name" value="Response_reg"/>
    <property type="match status" value="1"/>
</dbReference>
<dbReference type="GO" id="GO:0003677">
    <property type="term" value="F:DNA binding"/>
    <property type="evidence" value="ECO:0007669"/>
    <property type="project" value="UniProtKB-KW"/>
</dbReference>
<dbReference type="CDD" id="cd17535">
    <property type="entry name" value="REC_NarL-like"/>
    <property type="match status" value="1"/>
</dbReference>
<gene>
    <name evidence="6" type="ORF">G3574_26670</name>
</gene>
<dbReference type="Gene3D" id="3.40.50.2300">
    <property type="match status" value="1"/>
</dbReference>
<feature type="domain" description="HTH luxR-type" evidence="4">
    <location>
        <begin position="154"/>
        <end position="221"/>
    </location>
</feature>
<dbReference type="SMART" id="SM00421">
    <property type="entry name" value="HTH_LUXR"/>
    <property type="match status" value="1"/>
</dbReference>
<dbReference type="PANTHER" id="PTHR43214:SF38">
    <property type="entry name" value="NITRATE_NITRITE RESPONSE REGULATOR PROTEIN NARL"/>
    <property type="match status" value="1"/>
</dbReference>
<evidence type="ECO:0000259" key="5">
    <source>
        <dbReference type="PROSITE" id="PS50110"/>
    </source>
</evidence>
<dbReference type="InterPro" id="IPR016032">
    <property type="entry name" value="Sig_transdc_resp-reg_C-effctor"/>
</dbReference>
<dbReference type="Pfam" id="PF00196">
    <property type="entry name" value="GerE"/>
    <property type="match status" value="1"/>
</dbReference>
<comment type="caution">
    <text evidence="6">The sequence shown here is derived from an EMBL/GenBank/DDBJ whole genome shotgun (WGS) entry which is preliminary data.</text>
</comment>
<dbReference type="PANTHER" id="PTHR43214">
    <property type="entry name" value="TWO-COMPONENT RESPONSE REGULATOR"/>
    <property type="match status" value="1"/>
</dbReference>
<feature type="modified residue" description="4-aspartylphosphate" evidence="3">
    <location>
        <position position="62"/>
    </location>
</feature>
<organism evidence="6 7">
    <name type="scientific">Noviherbaspirillum galbum</name>
    <dbReference type="NCBI Taxonomy" id="2709383"/>
    <lineage>
        <taxon>Bacteria</taxon>
        <taxon>Pseudomonadati</taxon>
        <taxon>Pseudomonadota</taxon>
        <taxon>Betaproteobacteria</taxon>
        <taxon>Burkholderiales</taxon>
        <taxon>Oxalobacteraceae</taxon>
        <taxon>Noviherbaspirillum</taxon>
    </lineage>
</organism>
<dbReference type="EMBL" id="JAAIVB010000085">
    <property type="protein sequence ID" value="NEX64678.1"/>
    <property type="molecule type" value="Genomic_DNA"/>
</dbReference>
<evidence type="ECO:0000256" key="2">
    <source>
        <dbReference type="ARBA" id="ARBA00023125"/>
    </source>
</evidence>
<feature type="domain" description="Response regulatory" evidence="5">
    <location>
        <begin position="10"/>
        <end position="126"/>
    </location>
</feature>
<proteinExistence type="predicted"/>
<name>A0A6B3SVW1_9BURK</name>
<evidence type="ECO:0000313" key="6">
    <source>
        <dbReference type="EMBL" id="NEX64678.1"/>
    </source>
</evidence>
<dbReference type="AlphaFoldDB" id="A0A6B3SVW1"/>
<dbReference type="InterPro" id="IPR058245">
    <property type="entry name" value="NreC/VraR/RcsB-like_REC"/>
</dbReference>
<dbReference type="InterPro" id="IPR000792">
    <property type="entry name" value="Tscrpt_reg_LuxR_C"/>
</dbReference>
<accession>A0A6B3SVW1</accession>
<dbReference type="PROSITE" id="PS50043">
    <property type="entry name" value="HTH_LUXR_2"/>
    <property type="match status" value="1"/>
</dbReference>
<evidence type="ECO:0000256" key="3">
    <source>
        <dbReference type="PROSITE-ProRule" id="PRU00169"/>
    </source>
</evidence>
<evidence type="ECO:0000259" key="4">
    <source>
        <dbReference type="PROSITE" id="PS50043"/>
    </source>
</evidence>
<reference evidence="6 7" key="1">
    <citation type="submission" date="2020-02" db="EMBL/GenBank/DDBJ databases">
        <authorList>
            <person name="Kim M.K."/>
        </authorList>
    </citation>
    <scope>NUCLEOTIDE SEQUENCE [LARGE SCALE GENOMIC DNA]</scope>
    <source>
        <strain evidence="6 7">17J57-3</strain>
    </source>
</reference>
<dbReference type="GO" id="GO:0000160">
    <property type="term" value="P:phosphorelay signal transduction system"/>
    <property type="evidence" value="ECO:0007669"/>
    <property type="project" value="InterPro"/>
</dbReference>
<keyword evidence="7" id="KW-1185">Reference proteome</keyword>
<dbReference type="Proteomes" id="UP000482155">
    <property type="component" value="Unassembled WGS sequence"/>
</dbReference>
<dbReference type="InterPro" id="IPR001789">
    <property type="entry name" value="Sig_transdc_resp-reg_receiver"/>
</dbReference>
<dbReference type="InterPro" id="IPR039420">
    <property type="entry name" value="WalR-like"/>
</dbReference>
<evidence type="ECO:0000256" key="1">
    <source>
        <dbReference type="ARBA" id="ARBA00022553"/>
    </source>
</evidence>
<evidence type="ECO:0000313" key="7">
    <source>
        <dbReference type="Proteomes" id="UP000482155"/>
    </source>
</evidence>
<dbReference type="PROSITE" id="PS50110">
    <property type="entry name" value="RESPONSE_REGULATORY"/>
    <property type="match status" value="1"/>
</dbReference>
<dbReference type="SUPFAM" id="SSF52172">
    <property type="entry name" value="CheY-like"/>
    <property type="match status" value="1"/>
</dbReference>
<dbReference type="RefSeq" id="WP_163968614.1">
    <property type="nucleotide sequence ID" value="NZ_JAAIVB010000085.1"/>
</dbReference>
<dbReference type="SMART" id="SM00448">
    <property type="entry name" value="REC"/>
    <property type="match status" value="1"/>
</dbReference>
<keyword evidence="2" id="KW-0238">DNA-binding</keyword>
<protein>
    <submittedName>
        <fullName evidence="6">Response regulator transcription factor</fullName>
    </submittedName>
</protein>
<keyword evidence="1 3" id="KW-0597">Phosphoprotein</keyword>